<evidence type="ECO:0008006" key="3">
    <source>
        <dbReference type="Google" id="ProtNLM"/>
    </source>
</evidence>
<name>A0A699K711_TANCI</name>
<feature type="compositionally biased region" description="Low complexity" evidence="1">
    <location>
        <begin position="334"/>
        <end position="349"/>
    </location>
</feature>
<comment type="caution">
    <text evidence="2">The sequence shown here is derived from an EMBL/GenBank/DDBJ whole genome shotgun (WGS) entry which is preliminary data.</text>
</comment>
<gene>
    <name evidence="2" type="ORF">Tci_648554</name>
</gene>
<feature type="compositionally biased region" description="Low complexity" evidence="1">
    <location>
        <begin position="448"/>
        <end position="458"/>
    </location>
</feature>
<reference evidence="2" key="1">
    <citation type="journal article" date="2019" name="Sci. Rep.">
        <title>Draft genome of Tanacetum cinerariifolium, the natural source of mosquito coil.</title>
        <authorList>
            <person name="Yamashiro T."/>
            <person name="Shiraishi A."/>
            <person name="Satake H."/>
            <person name="Nakayama K."/>
        </authorList>
    </citation>
    <scope>NUCLEOTIDE SEQUENCE</scope>
</reference>
<feature type="region of interest" description="Disordered" evidence="1">
    <location>
        <begin position="383"/>
        <end position="503"/>
    </location>
</feature>
<feature type="compositionally biased region" description="Basic and acidic residues" evidence="1">
    <location>
        <begin position="242"/>
        <end position="251"/>
    </location>
</feature>
<accession>A0A699K711</accession>
<protein>
    <recommendedName>
        <fullName evidence="3">E-beta-farnesene synthase</fullName>
    </recommendedName>
</protein>
<evidence type="ECO:0000256" key="1">
    <source>
        <dbReference type="SAM" id="MobiDB-lite"/>
    </source>
</evidence>
<feature type="region of interest" description="Disordered" evidence="1">
    <location>
        <begin position="312"/>
        <end position="363"/>
    </location>
</feature>
<feature type="compositionally biased region" description="Basic and acidic residues" evidence="1">
    <location>
        <begin position="435"/>
        <end position="447"/>
    </location>
</feature>
<feature type="compositionally biased region" description="Polar residues" evidence="1">
    <location>
        <begin position="481"/>
        <end position="491"/>
    </location>
</feature>
<sequence>MHVTGDDFLLGNLKFAPKGEKFKVFRLGIPAHLITDAIRCLPYYQKYMDLVAKQPKAKEGVRKKTVSEAVRFEKPAPIKPTKLAVSRKVRKGQGKKAQKDPLKLIDEEEEVLQEPETHDEGVDSDLERAIKLSLDSPQTQGEGANAEYELAVKMSLESFQAQRQAPVEGVSIRERVAEEIRKLPEVKGKGKATVTEEQAAHSLIDPSKKKNDTLEKVVHESSSPTDSERTKSGIEADAPNVVKERDPEESHAALAGPDPKPIHEEFYQTVYPNIHDNLKLRTGEHVTLETPSSTTEHLSSMKNLDETYTFGDQFLNDKPSEDDQGRSLSTSIVDLSASPTTVTTTTTLALPPPPPTQSTTDPDLVARVLVLEKRNADLERAFMSQNRHHDDQDPPSSPPKDDDQDHPPSPPKNSNRRKNKRHNSDASGSTLPLSKDFEQSTKKKQDSDASAAQQPPAQMYSAWKITDTRDAPSGSLMHMSEPQSEQSSNDNPIPDVEHNSDLEGTDTAHLSKMEKYHKPLTDKVDLVNPEGHQIPPNVYEPLPLGGPPGHVTIQPQFFFNKDLDYLLSGDKDQKTALSISKLKAAYYPDFGLEELVPSL</sequence>
<feature type="compositionally biased region" description="Basic and acidic residues" evidence="1">
    <location>
        <begin position="206"/>
        <end position="219"/>
    </location>
</feature>
<dbReference type="EMBL" id="BKCJ010483734">
    <property type="protein sequence ID" value="GFA76582.1"/>
    <property type="molecule type" value="Genomic_DNA"/>
</dbReference>
<feature type="region of interest" description="Disordered" evidence="1">
    <location>
        <begin position="187"/>
        <end position="261"/>
    </location>
</feature>
<dbReference type="AlphaFoldDB" id="A0A699K711"/>
<proteinExistence type="predicted"/>
<organism evidence="2">
    <name type="scientific">Tanacetum cinerariifolium</name>
    <name type="common">Dalmatian daisy</name>
    <name type="synonym">Chrysanthemum cinerariifolium</name>
    <dbReference type="NCBI Taxonomy" id="118510"/>
    <lineage>
        <taxon>Eukaryota</taxon>
        <taxon>Viridiplantae</taxon>
        <taxon>Streptophyta</taxon>
        <taxon>Embryophyta</taxon>
        <taxon>Tracheophyta</taxon>
        <taxon>Spermatophyta</taxon>
        <taxon>Magnoliopsida</taxon>
        <taxon>eudicotyledons</taxon>
        <taxon>Gunneridae</taxon>
        <taxon>Pentapetalae</taxon>
        <taxon>asterids</taxon>
        <taxon>campanulids</taxon>
        <taxon>Asterales</taxon>
        <taxon>Asteraceae</taxon>
        <taxon>Asteroideae</taxon>
        <taxon>Anthemideae</taxon>
        <taxon>Anthemidinae</taxon>
        <taxon>Tanacetum</taxon>
    </lineage>
</organism>
<evidence type="ECO:0000313" key="2">
    <source>
        <dbReference type="EMBL" id="GFA76582.1"/>
    </source>
</evidence>